<dbReference type="SUPFAM" id="SSF48371">
    <property type="entry name" value="ARM repeat"/>
    <property type="match status" value="1"/>
</dbReference>
<protein>
    <submittedName>
        <fullName evidence="3">Armadillo/plakoglobin ARM repeat</fullName>
    </submittedName>
</protein>
<proteinExistence type="predicted"/>
<dbReference type="AlphaFoldDB" id="A0A8J6BX92"/>
<feature type="coiled-coil region" evidence="2">
    <location>
        <begin position="374"/>
        <end position="575"/>
    </location>
</feature>
<feature type="repeat" description="ARM" evidence="1">
    <location>
        <begin position="134"/>
        <end position="164"/>
    </location>
</feature>
<dbReference type="PANTHER" id="PTHR45615:SF80">
    <property type="entry name" value="GRIP DOMAIN-CONTAINING PROTEIN"/>
    <property type="match status" value="1"/>
</dbReference>
<evidence type="ECO:0000313" key="3">
    <source>
        <dbReference type="EMBL" id="KAG9393231.1"/>
    </source>
</evidence>
<dbReference type="PANTHER" id="PTHR45615">
    <property type="entry name" value="MYOSIN HEAVY CHAIN, NON-MUSCLE"/>
    <property type="match status" value="1"/>
</dbReference>
<dbReference type="Gene3D" id="1.25.10.10">
    <property type="entry name" value="Leucine-rich Repeat Variant"/>
    <property type="match status" value="1"/>
</dbReference>
<dbReference type="InterPro" id="IPR000225">
    <property type="entry name" value="Armadillo"/>
</dbReference>
<comment type="caution">
    <text evidence="3">The sequence shown here is derived from an EMBL/GenBank/DDBJ whole genome shotgun (WGS) entry which is preliminary data.</text>
</comment>
<keyword evidence="2" id="KW-0175">Coiled coil</keyword>
<dbReference type="PROSITE" id="PS50176">
    <property type="entry name" value="ARM_REPEAT"/>
    <property type="match status" value="2"/>
</dbReference>
<dbReference type="EMBL" id="JAHDYR010000025">
    <property type="protein sequence ID" value="KAG9393231.1"/>
    <property type="molecule type" value="Genomic_DNA"/>
</dbReference>
<feature type="coiled-coil region" evidence="2">
    <location>
        <begin position="290"/>
        <end position="317"/>
    </location>
</feature>
<reference evidence="3" key="1">
    <citation type="submission" date="2021-05" db="EMBL/GenBank/DDBJ databases">
        <title>A free-living protist that lacks canonical eukaryotic 1 DNA replication and segregation systems.</title>
        <authorList>
            <person name="Salas-Leiva D.E."/>
            <person name="Tromer E.C."/>
            <person name="Curtis B.A."/>
            <person name="Jerlstrom-Hultqvist J."/>
            <person name="Kolisko M."/>
            <person name="Yi Z."/>
            <person name="Salas-Leiva J.S."/>
            <person name="Gallot-Lavallee L."/>
            <person name="Kops G.J.P.L."/>
            <person name="Archibald J.M."/>
            <person name="Simpson A.G.B."/>
            <person name="Roger A.J."/>
        </authorList>
    </citation>
    <scope>NUCLEOTIDE SEQUENCE</scope>
    <source>
        <strain evidence="3">BICM</strain>
    </source>
</reference>
<dbReference type="Gene3D" id="1.20.5.340">
    <property type="match status" value="1"/>
</dbReference>
<dbReference type="SMART" id="SM00185">
    <property type="entry name" value="ARM"/>
    <property type="match status" value="3"/>
</dbReference>
<organism evidence="3 4">
    <name type="scientific">Carpediemonas membranifera</name>
    <dbReference type="NCBI Taxonomy" id="201153"/>
    <lineage>
        <taxon>Eukaryota</taxon>
        <taxon>Metamonada</taxon>
        <taxon>Carpediemonas-like organisms</taxon>
        <taxon>Carpediemonas</taxon>
    </lineage>
</organism>
<dbReference type="SUPFAM" id="SSF57997">
    <property type="entry name" value="Tropomyosin"/>
    <property type="match status" value="1"/>
</dbReference>
<feature type="repeat" description="ARM" evidence="1">
    <location>
        <begin position="47"/>
        <end position="94"/>
    </location>
</feature>
<dbReference type="InterPro" id="IPR016024">
    <property type="entry name" value="ARM-type_fold"/>
</dbReference>
<evidence type="ECO:0000313" key="4">
    <source>
        <dbReference type="Proteomes" id="UP000717585"/>
    </source>
</evidence>
<dbReference type="Gene3D" id="1.10.287.1490">
    <property type="match status" value="1"/>
</dbReference>
<accession>A0A8J6BX92</accession>
<feature type="coiled-coil region" evidence="2">
    <location>
        <begin position="670"/>
        <end position="725"/>
    </location>
</feature>
<evidence type="ECO:0000256" key="2">
    <source>
        <dbReference type="SAM" id="Coils"/>
    </source>
</evidence>
<dbReference type="InterPro" id="IPR011989">
    <property type="entry name" value="ARM-like"/>
</dbReference>
<dbReference type="Proteomes" id="UP000717585">
    <property type="component" value="Unassembled WGS sequence"/>
</dbReference>
<sequence length="776" mass="85521">MSAAELQTLEPLFKQLKQADSYEAALHSLTNLSLADNIKAEISHHQDYVETLVRILKSEINDSETPQYLKSVLRVITNISVNEQNRAHIRRVDGITLILRSLESADHETKCFALAAVINLTSDRVSATAFRSAGGLKAIVNVFQTADNNQALVRYALRCVCNLASIDPDRAFLTDIGPLVLAVIKVTDDLDSLIYGLGGLLHLLQNVPSESASLVGLDTAMLRLLEHEDTRVVRYAIAVANILVQQSWATESFRNNLVQAYHALAEAEDAKVRAAVWQGVVNLATATHPAKAKDQDLVRAEERARKAELELEMVRAQPQARPASNERVAVLEAELAARDANTDDRDNTYTEQIRVFASAVQKYKAQRIQAVTDMELAVRQRDAAETANQTLEKEKQRLEARVTALSQDTRQLTEKVDLLTSQNSDASAKIKTLEKELTAQAQGDRSMMLLEEIKTLTSQLEMVRTTLHQTETERNTLTARVGGLEDEVNAGEAKLSRSTQAHEATKQTVAELSADLASLQNQLRSANTRVGDLDREVTIRDRDQPALEATLRERIATLEASEKMLQGELEAALSEGDARRVTIMEQKAELGTLQGQLKTREARITALLQDLDALNTDHAKVRQEARDAGERVVHLEEEVNAVSKGVDAGVVAEERADALQQKLIDAAKREAELHKRVTDLEAQVAAKEQAIGSLEGQATAAQGKLSDLRAELRAVQSQLREAGALEAEASGKIRELQAEITVRDRQETKMREQLDMFVKYADVFLGEGAVPPELGI</sequence>
<feature type="coiled-coil region" evidence="2">
    <location>
        <begin position="604"/>
        <end position="638"/>
    </location>
</feature>
<evidence type="ECO:0000256" key="1">
    <source>
        <dbReference type="PROSITE-ProRule" id="PRU00259"/>
    </source>
</evidence>
<gene>
    <name evidence="3" type="ORF">J8273_3364</name>
</gene>
<name>A0A8J6BX92_9EUKA</name>
<dbReference type="OrthoDB" id="7537227at2759"/>
<keyword evidence="4" id="KW-1185">Reference proteome</keyword>